<evidence type="ECO:0000313" key="2">
    <source>
        <dbReference type="Proteomes" id="UP001501326"/>
    </source>
</evidence>
<reference evidence="1 2" key="1">
    <citation type="journal article" date="2019" name="Int. J. Syst. Evol. Microbiol.">
        <title>The Global Catalogue of Microorganisms (GCM) 10K type strain sequencing project: providing services to taxonomists for standard genome sequencing and annotation.</title>
        <authorList>
            <consortium name="The Broad Institute Genomics Platform"/>
            <consortium name="The Broad Institute Genome Sequencing Center for Infectious Disease"/>
            <person name="Wu L."/>
            <person name="Ma J."/>
        </authorList>
    </citation>
    <scope>NUCLEOTIDE SEQUENCE [LARGE SCALE GENOMIC DNA]</scope>
    <source>
        <strain evidence="1 2">JCM 16378</strain>
    </source>
</reference>
<dbReference type="RefSeq" id="WP_344195622.1">
    <property type="nucleotide sequence ID" value="NZ_BAAARN010000005.1"/>
</dbReference>
<organism evidence="1 2">
    <name type="scientific">Pedococcus aerophilus</name>
    <dbReference type="NCBI Taxonomy" id="436356"/>
    <lineage>
        <taxon>Bacteria</taxon>
        <taxon>Bacillati</taxon>
        <taxon>Actinomycetota</taxon>
        <taxon>Actinomycetes</taxon>
        <taxon>Micrococcales</taxon>
        <taxon>Intrasporangiaceae</taxon>
        <taxon>Pedococcus</taxon>
    </lineage>
</organism>
<comment type="caution">
    <text evidence="1">The sequence shown here is derived from an EMBL/GenBank/DDBJ whole genome shotgun (WGS) entry which is preliminary data.</text>
</comment>
<accession>A0ABN3UVA6</accession>
<dbReference type="Proteomes" id="UP001501326">
    <property type="component" value="Unassembled WGS sequence"/>
</dbReference>
<evidence type="ECO:0000313" key="1">
    <source>
        <dbReference type="EMBL" id="GAA2739112.1"/>
    </source>
</evidence>
<sequence>MAPGEVRAGREIRPGTPLDRLRSLCVAYPGTDQRASHGEPVWFAGGRKMFVMTSQQHHDDRVGFWAAAPEGVQGALVAPKRLIAQHDAA</sequence>
<proteinExistence type="predicted"/>
<gene>
    <name evidence="1" type="ORF">GCM10009867_33900</name>
</gene>
<name>A0ABN3UVA6_9MICO</name>
<keyword evidence="2" id="KW-1185">Reference proteome</keyword>
<dbReference type="EMBL" id="BAAARN010000005">
    <property type="protein sequence ID" value="GAA2739112.1"/>
    <property type="molecule type" value="Genomic_DNA"/>
</dbReference>
<protein>
    <submittedName>
        <fullName evidence="1">Uncharacterized protein</fullName>
    </submittedName>
</protein>